<evidence type="ECO:0000313" key="2">
    <source>
        <dbReference type="Proteomes" id="UP001159663"/>
    </source>
</evidence>
<protein>
    <submittedName>
        <fullName evidence="1">Uncharacterized protein</fullName>
    </submittedName>
</protein>
<dbReference type="RefSeq" id="WP_280534465.1">
    <property type="nucleotide sequence ID" value="NZ_JAKMYX010000087.1"/>
</dbReference>
<reference evidence="1" key="1">
    <citation type="submission" date="2022-01" db="EMBL/GenBank/DDBJ databases">
        <title>Vibrio aestuarianus Clade A and Clade B isolates are associated with Pacific oyster (Crassostrea gigas) disease outbreaks across Ireland.</title>
        <authorList>
            <person name="Coyle N."/>
            <person name="O'Toole C."/>
            <person name="Thomas J.C.L."/>
            <person name="Ryder D."/>
            <person name="Cheslett D."/>
            <person name="Feist S."/>
            <person name="Bean T."/>
            <person name="Joseph A."/>
            <person name="Waina A."/>
            <person name="Feil E."/>
            <person name="Verner-Jeffreys D.W."/>
        </authorList>
    </citation>
    <scope>NUCLEOTIDE SEQUENCE</scope>
    <source>
        <strain evidence="1">S/17/14 A</strain>
    </source>
</reference>
<organism evidence="1 2">
    <name type="scientific">Vibrio splendidus</name>
    <dbReference type="NCBI Taxonomy" id="29497"/>
    <lineage>
        <taxon>Bacteria</taxon>
        <taxon>Pseudomonadati</taxon>
        <taxon>Pseudomonadota</taxon>
        <taxon>Gammaproteobacteria</taxon>
        <taxon>Vibrionales</taxon>
        <taxon>Vibrionaceae</taxon>
        <taxon>Vibrio</taxon>
    </lineage>
</organism>
<comment type="caution">
    <text evidence="1">The sequence shown here is derived from an EMBL/GenBank/DDBJ whole genome shotgun (WGS) entry which is preliminary data.</text>
</comment>
<sequence>MKNADYLKKELKDQKISQSHFAEEYYREEVNETADEKPIADHYERFKSLLKSSDHRAPERIMAYINYFNRTYKNENRYTQADRSAAWELFVELDTRVATRQLLGGESKAALSSLASLFVLHRDISKLHGPNCKEYYSLVNGYLERSLRPFTSKWHSELDDKADELFRNELASIQANLSELKDTLENMSA</sequence>
<gene>
    <name evidence="1" type="ORF">L8R85_18930</name>
</gene>
<evidence type="ECO:0000313" key="1">
    <source>
        <dbReference type="EMBL" id="MDH5923102.1"/>
    </source>
</evidence>
<dbReference type="EMBL" id="JAKMYX010000087">
    <property type="protein sequence ID" value="MDH5923102.1"/>
    <property type="molecule type" value="Genomic_DNA"/>
</dbReference>
<dbReference type="Proteomes" id="UP001159663">
    <property type="component" value="Unassembled WGS sequence"/>
</dbReference>
<proteinExistence type="predicted"/>
<accession>A0AA43JXB6</accession>
<name>A0AA43JXB6_VIBSP</name>
<dbReference type="AlphaFoldDB" id="A0AA43JXB6"/>